<reference evidence="8" key="1">
    <citation type="submission" date="2012-12" db="EMBL/GenBank/DDBJ databases">
        <authorList>
            <person name="Hellsten U."/>
            <person name="Grimwood J."/>
            <person name="Chapman J.A."/>
            <person name="Shapiro H."/>
            <person name="Aerts A."/>
            <person name="Otillar R.P."/>
            <person name="Terry A.Y."/>
            <person name="Boore J.L."/>
            <person name="Simakov O."/>
            <person name="Marletaz F."/>
            <person name="Cho S.-J."/>
            <person name="Edsinger-Gonzales E."/>
            <person name="Havlak P."/>
            <person name="Kuo D.-H."/>
            <person name="Larsson T."/>
            <person name="Lv J."/>
            <person name="Arendt D."/>
            <person name="Savage R."/>
            <person name="Osoegawa K."/>
            <person name="de Jong P."/>
            <person name="Lindberg D.R."/>
            <person name="Seaver E.C."/>
            <person name="Weisblat D.A."/>
            <person name="Putnam N.H."/>
            <person name="Grigoriev I.V."/>
            <person name="Rokhsar D.S."/>
        </authorList>
    </citation>
    <scope>NUCLEOTIDE SEQUENCE</scope>
    <source>
        <strain evidence="8">I ESC-2004</strain>
    </source>
</reference>
<dbReference type="PANTHER" id="PTHR11709:SF394">
    <property type="entry name" value="FI03373P-RELATED"/>
    <property type="match status" value="1"/>
</dbReference>
<dbReference type="OMA" id="WHGVHMR"/>
<dbReference type="InterPro" id="IPR008972">
    <property type="entry name" value="Cupredoxin"/>
</dbReference>
<dbReference type="HOGENOM" id="CLU_130564_1_0_1"/>
<evidence type="ECO:0000256" key="4">
    <source>
        <dbReference type="ARBA" id="ARBA00023008"/>
    </source>
</evidence>
<organism evidence="6">
    <name type="scientific">Capitella teleta</name>
    <name type="common">Polychaete worm</name>
    <dbReference type="NCBI Taxonomy" id="283909"/>
    <lineage>
        <taxon>Eukaryota</taxon>
        <taxon>Metazoa</taxon>
        <taxon>Spiralia</taxon>
        <taxon>Lophotrochozoa</taxon>
        <taxon>Annelida</taxon>
        <taxon>Polychaeta</taxon>
        <taxon>Sedentaria</taxon>
        <taxon>Scolecida</taxon>
        <taxon>Capitellidae</taxon>
        <taxon>Capitella</taxon>
    </lineage>
</organism>
<dbReference type="GO" id="GO:0006826">
    <property type="term" value="P:iron ion transport"/>
    <property type="evidence" value="ECO:0007669"/>
    <property type="project" value="TreeGrafter"/>
</dbReference>
<evidence type="ECO:0000256" key="1">
    <source>
        <dbReference type="ARBA" id="ARBA00010609"/>
    </source>
</evidence>
<evidence type="ECO:0000259" key="5">
    <source>
        <dbReference type="Pfam" id="PF07732"/>
    </source>
</evidence>
<accession>R7UM77</accession>
<dbReference type="Pfam" id="PF07732">
    <property type="entry name" value="Cu-oxidase_3"/>
    <property type="match status" value="1"/>
</dbReference>
<dbReference type="GO" id="GO:0005886">
    <property type="term" value="C:plasma membrane"/>
    <property type="evidence" value="ECO:0007669"/>
    <property type="project" value="TreeGrafter"/>
</dbReference>
<sequence>MIVTNEQSTFEVDWNGTHLVTLENHYRLESRYPGAIGQPVEVDDIIMADGYQRNVIAINGQMPGPVIEVMEGAEVVVEVFNNLLTEGLTIHWHGMHQKKSPYMDGAAYISQCPIQAKQKFTYKFKAYPAGTHFYHGSFANQRVDGLFGMIIVHK</sequence>
<keyword evidence="8" id="KW-1185">Reference proteome</keyword>
<comment type="similarity">
    <text evidence="1">Belongs to the multicopper oxidase family.</text>
</comment>
<reference evidence="7" key="3">
    <citation type="submission" date="2015-06" db="UniProtKB">
        <authorList>
            <consortium name="EnsemblMetazoa"/>
        </authorList>
    </citation>
    <scope>IDENTIFICATION</scope>
</reference>
<reference evidence="6 8" key="2">
    <citation type="journal article" date="2013" name="Nature">
        <title>Insights into bilaterian evolution from three spiralian genomes.</title>
        <authorList>
            <person name="Simakov O."/>
            <person name="Marletaz F."/>
            <person name="Cho S.J."/>
            <person name="Edsinger-Gonzales E."/>
            <person name="Havlak P."/>
            <person name="Hellsten U."/>
            <person name="Kuo D.H."/>
            <person name="Larsson T."/>
            <person name="Lv J."/>
            <person name="Arendt D."/>
            <person name="Savage R."/>
            <person name="Osoegawa K."/>
            <person name="de Jong P."/>
            <person name="Grimwood J."/>
            <person name="Chapman J.A."/>
            <person name="Shapiro H."/>
            <person name="Aerts A."/>
            <person name="Otillar R.P."/>
            <person name="Terry A.Y."/>
            <person name="Boore J.L."/>
            <person name="Grigoriev I.V."/>
            <person name="Lindberg D.R."/>
            <person name="Seaver E.C."/>
            <person name="Weisblat D.A."/>
            <person name="Putnam N.H."/>
            <person name="Rokhsar D.S."/>
        </authorList>
    </citation>
    <scope>NUCLEOTIDE SEQUENCE</scope>
    <source>
        <strain evidence="6 8">I ESC-2004</strain>
    </source>
</reference>
<dbReference type="PANTHER" id="PTHR11709">
    <property type="entry name" value="MULTI-COPPER OXIDASE"/>
    <property type="match status" value="1"/>
</dbReference>
<keyword evidence="2" id="KW-0479">Metal-binding</keyword>
<keyword evidence="3" id="KW-0560">Oxidoreductase</keyword>
<dbReference type="GO" id="GO:0005507">
    <property type="term" value="F:copper ion binding"/>
    <property type="evidence" value="ECO:0007669"/>
    <property type="project" value="InterPro"/>
</dbReference>
<protein>
    <recommendedName>
        <fullName evidence="5">Plastocyanin-like domain-containing protein</fullName>
    </recommendedName>
</protein>
<keyword evidence="4" id="KW-0186">Copper</keyword>
<gene>
    <name evidence="6" type="ORF">CAPTEDRAFT_125996</name>
</gene>
<dbReference type="EnsemblMetazoa" id="CapteT125996">
    <property type="protein sequence ID" value="CapteP125996"/>
    <property type="gene ID" value="CapteG125996"/>
</dbReference>
<dbReference type="CDD" id="cd13858">
    <property type="entry name" value="CuRO_1_tcLCC2_insect_like"/>
    <property type="match status" value="1"/>
</dbReference>
<dbReference type="STRING" id="283909.R7UM77"/>
<evidence type="ECO:0000313" key="8">
    <source>
        <dbReference type="Proteomes" id="UP000014760"/>
    </source>
</evidence>
<dbReference type="SUPFAM" id="SSF49503">
    <property type="entry name" value="Cupredoxins"/>
    <property type="match status" value="1"/>
</dbReference>
<dbReference type="InterPro" id="IPR011707">
    <property type="entry name" value="Cu-oxidase-like_N"/>
</dbReference>
<dbReference type="Gene3D" id="2.60.40.420">
    <property type="entry name" value="Cupredoxins - blue copper proteins"/>
    <property type="match status" value="1"/>
</dbReference>
<feature type="non-terminal residue" evidence="6">
    <location>
        <position position="154"/>
    </location>
</feature>
<evidence type="ECO:0000313" key="7">
    <source>
        <dbReference type="EnsemblMetazoa" id="CapteP125996"/>
    </source>
</evidence>
<dbReference type="Proteomes" id="UP000014760">
    <property type="component" value="Unassembled WGS sequence"/>
</dbReference>
<dbReference type="InterPro" id="IPR045087">
    <property type="entry name" value="Cu-oxidase_fam"/>
</dbReference>
<evidence type="ECO:0000256" key="2">
    <source>
        <dbReference type="ARBA" id="ARBA00022723"/>
    </source>
</evidence>
<dbReference type="OrthoDB" id="6117876at2759"/>
<name>R7UM77_CAPTE</name>
<proteinExistence type="inferred from homology"/>
<dbReference type="EMBL" id="AMQN01007967">
    <property type="status" value="NOT_ANNOTATED_CDS"/>
    <property type="molecule type" value="Genomic_DNA"/>
</dbReference>
<dbReference type="EMBL" id="KB301850">
    <property type="protein sequence ID" value="ELU05032.1"/>
    <property type="molecule type" value="Genomic_DNA"/>
</dbReference>
<evidence type="ECO:0000256" key="3">
    <source>
        <dbReference type="ARBA" id="ARBA00023002"/>
    </source>
</evidence>
<dbReference type="GO" id="GO:0016491">
    <property type="term" value="F:oxidoreductase activity"/>
    <property type="evidence" value="ECO:0007669"/>
    <property type="project" value="UniProtKB-KW"/>
</dbReference>
<dbReference type="AlphaFoldDB" id="R7UM77"/>
<feature type="domain" description="Plastocyanin-like" evidence="5">
    <location>
        <begin position="45"/>
        <end position="153"/>
    </location>
</feature>
<evidence type="ECO:0000313" key="6">
    <source>
        <dbReference type="EMBL" id="ELU05032.1"/>
    </source>
</evidence>